<dbReference type="Proteomes" id="UP000295184">
    <property type="component" value="Unassembled WGS sequence"/>
</dbReference>
<dbReference type="InterPro" id="IPR012460">
    <property type="entry name" value="DUF1667"/>
</dbReference>
<dbReference type="PANTHER" id="PTHR39450:SF1">
    <property type="entry name" value="DUF1667 DOMAIN-CONTAINING PROTEIN"/>
    <property type="match status" value="1"/>
</dbReference>
<dbReference type="SUPFAM" id="SSF160148">
    <property type="entry name" value="CPE0013-like"/>
    <property type="match status" value="1"/>
</dbReference>
<dbReference type="OrthoDB" id="9811531at2"/>
<dbReference type="InterPro" id="IPR036593">
    <property type="entry name" value="CPE0013-like_sf"/>
</dbReference>
<dbReference type="STRING" id="1650663.GCA_001486665_00142"/>
<comment type="caution">
    <text evidence="1">The sequence shown here is derived from an EMBL/GenBank/DDBJ whole genome shotgun (WGS) entry which is preliminary data.</text>
</comment>
<gene>
    <name evidence="1" type="ORF">EDD77_12126</name>
</gene>
<dbReference type="EMBL" id="SLUM01000021">
    <property type="protein sequence ID" value="TCL54522.1"/>
    <property type="molecule type" value="Genomic_DNA"/>
</dbReference>
<accession>A0A4V2QB41</accession>
<dbReference type="Pfam" id="PF07892">
    <property type="entry name" value="DUF1667"/>
    <property type="match status" value="1"/>
</dbReference>
<evidence type="ECO:0000313" key="2">
    <source>
        <dbReference type="Proteomes" id="UP000295184"/>
    </source>
</evidence>
<name>A0A4V2QB41_9FIRM</name>
<protein>
    <submittedName>
        <fullName evidence="1">CxxC motif-containing protein</fullName>
    </submittedName>
</protein>
<dbReference type="GeneID" id="97382418"/>
<sequence>MKELICIVCPKGCRLHVDENDGYKVTGNTCPRGEEYGKMELTNPTRTITSTVAVRGAAHPRCPVKTTKPIPKGLIFEAMQTLDGLELTAPVALGQVAVANVCGTGADFVTTRALDAQGAAKEEMQ</sequence>
<proteinExistence type="predicted"/>
<organism evidence="1 2">
    <name type="scientific">Allofournierella massiliensis</name>
    <dbReference type="NCBI Taxonomy" id="1650663"/>
    <lineage>
        <taxon>Bacteria</taxon>
        <taxon>Bacillati</taxon>
        <taxon>Bacillota</taxon>
        <taxon>Clostridia</taxon>
        <taxon>Eubacteriales</taxon>
        <taxon>Oscillospiraceae</taxon>
        <taxon>Allofournierella</taxon>
    </lineage>
</organism>
<dbReference type="RefSeq" id="WP_058962681.1">
    <property type="nucleotide sequence ID" value="NZ_CABKVM010000011.1"/>
</dbReference>
<reference evidence="1 2" key="1">
    <citation type="submission" date="2019-03" db="EMBL/GenBank/DDBJ databases">
        <title>Genomic Encyclopedia of Type Strains, Phase IV (KMG-IV): sequencing the most valuable type-strain genomes for metagenomic binning, comparative biology and taxonomic classification.</title>
        <authorList>
            <person name="Goeker M."/>
        </authorList>
    </citation>
    <scope>NUCLEOTIDE SEQUENCE [LARGE SCALE GENOMIC DNA]</scope>
    <source>
        <strain evidence="1 2">DSM 100451</strain>
    </source>
</reference>
<dbReference type="PANTHER" id="PTHR39450">
    <property type="entry name" value="MOLYBDOPTERIN OXIDOREDUCTASE, 4FE-4S CLUSTER-BINDING SUBUNIT"/>
    <property type="match status" value="1"/>
</dbReference>
<dbReference type="AlphaFoldDB" id="A0A4V2QB41"/>
<dbReference type="Gene3D" id="3.10.530.10">
    <property type="entry name" value="CPE0013-like"/>
    <property type="match status" value="1"/>
</dbReference>
<evidence type="ECO:0000313" key="1">
    <source>
        <dbReference type="EMBL" id="TCL54522.1"/>
    </source>
</evidence>